<dbReference type="InterPro" id="IPR008920">
    <property type="entry name" value="TF_FadR/GntR_C"/>
</dbReference>
<dbReference type="Pfam" id="PF07729">
    <property type="entry name" value="FCD"/>
    <property type="match status" value="1"/>
</dbReference>
<dbReference type="InterPro" id="IPR011711">
    <property type="entry name" value="GntR_C"/>
</dbReference>
<dbReference type="Proteomes" id="UP000198967">
    <property type="component" value="Unassembled WGS sequence"/>
</dbReference>
<dbReference type="OrthoDB" id="5182935at2"/>
<sequence length="224" mass="24482">MGRLETVSVTTSLIATMRAEILDGKLTPGRGLSENEVAAEYEVSRPTARVAITQLVLEGLLRREGRQQPARVPQLAAADVADLFLVRIPLELEAVELVAGRAEAHETAGRAVDDLRAIDESRPHSDFVEADLRFHRALVDGIGSPRLSAHYERLTGEIHLSMVQSRSVLGRERIAAEHEAVLDALRLGDVEQAQVRMRAHLAGARDAMMAALAKDREPRRAPVA</sequence>
<dbReference type="PANTHER" id="PTHR43537">
    <property type="entry name" value="TRANSCRIPTIONAL REGULATOR, GNTR FAMILY"/>
    <property type="match status" value="1"/>
</dbReference>
<dbReference type="InterPro" id="IPR000524">
    <property type="entry name" value="Tscrpt_reg_HTH_GntR"/>
</dbReference>
<dbReference type="Gene3D" id="1.10.10.10">
    <property type="entry name" value="Winged helix-like DNA-binding domain superfamily/Winged helix DNA-binding domain"/>
    <property type="match status" value="1"/>
</dbReference>
<dbReference type="PANTHER" id="PTHR43537:SF5">
    <property type="entry name" value="UXU OPERON TRANSCRIPTIONAL REGULATOR"/>
    <property type="match status" value="1"/>
</dbReference>
<dbReference type="PROSITE" id="PS50949">
    <property type="entry name" value="HTH_GNTR"/>
    <property type="match status" value="1"/>
</dbReference>
<keyword evidence="1" id="KW-0805">Transcription regulation</keyword>
<evidence type="ECO:0000259" key="4">
    <source>
        <dbReference type="PROSITE" id="PS50949"/>
    </source>
</evidence>
<dbReference type="SMART" id="SM00345">
    <property type="entry name" value="HTH_GNTR"/>
    <property type="match status" value="1"/>
</dbReference>
<keyword evidence="3" id="KW-0804">Transcription</keyword>
<organism evidence="5 6">
    <name type="scientific">Pseudonocardia oroxyli</name>
    <dbReference type="NCBI Taxonomy" id="366584"/>
    <lineage>
        <taxon>Bacteria</taxon>
        <taxon>Bacillati</taxon>
        <taxon>Actinomycetota</taxon>
        <taxon>Actinomycetes</taxon>
        <taxon>Pseudonocardiales</taxon>
        <taxon>Pseudonocardiaceae</taxon>
        <taxon>Pseudonocardia</taxon>
    </lineage>
</organism>
<evidence type="ECO:0000256" key="1">
    <source>
        <dbReference type="ARBA" id="ARBA00023015"/>
    </source>
</evidence>
<dbReference type="STRING" id="366584.SAMN05216377_11556"/>
<dbReference type="EMBL" id="FNBE01000015">
    <property type="protein sequence ID" value="SDG78092.1"/>
    <property type="molecule type" value="Genomic_DNA"/>
</dbReference>
<evidence type="ECO:0000313" key="6">
    <source>
        <dbReference type="Proteomes" id="UP000198967"/>
    </source>
</evidence>
<dbReference type="InterPro" id="IPR036388">
    <property type="entry name" value="WH-like_DNA-bd_sf"/>
</dbReference>
<dbReference type="AlphaFoldDB" id="A0A1G7X1Q9"/>
<evidence type="ECO:0000256" key="3">
    <source>
        <dbReference type="ARBA" id="ARBA00023163"/>
    </source>
</evidence>
<dbReference type="GO" id="GO:0003700">
    <property type="term" value="F:DNA-binding transcription factor activity"/>
    <property type="evidence" value="ECO:0007669"/>
    <property type="project" value="InterPro"/>
</dbReference>
<keyword evidence="6" id="KW-1185">Reference proteome</keyword>
<dbReference type="GO" id="GO:0003677">
    <property type="term" value="F:DNA binding"/>
    <property type="evidence" value="ECO:0007669"/>
    <property type="project" value="UniProtKB-KW"/>
</dbReference>
<evidence type="ECO:0000313" key="5">
    <source>
        <dbReference type="EMBL" id="SDG78092.1"/>
    </source>
</evidence>
<name>A0A1G7X1Q9_PSEOR</name>
<dbReference type="SUPFAM" id="SSF48008">
    <property type="entry name" value="GntR ligand-binding domain-like"/>
    <property type="match status" value="1"/>
</dbReference>
<dbReference type="SUPFAM" id="SSF46785">
    <property type="entry name" value="Winged helix' DNA-binding domain"/>
    <property type="match status" value="1"/>
</dbReference>
<evidence type="ECO:0000256" key="2">
    <source>
        <dbReference type="ARBA" id="ARBA00023125"/>
    </source>
</evidence>
<proteinExistence type="predicted"/>
<feature type="domain" description="HTH gntR-type" evidence="4">
    <location>
        <begin position="7"/>
        <end position="75"/>
    </location>
</feature>
<dbReference type="RefSeq" id="WP_093088058.1">
    <property type="nucleotide sequence ID" value="NZ_FNBE01000015.1"/>
</dbReference>
<reference evidence="5 6" key="1">
    <citation type="submission" date="2016-10" db="EMBL/GenBank/DDBJ databases">
        <authorList>
            <person name="de Groot N.N."/>
        </authorList>
    </citation>
    <scope>NUCLEOTIDE SEQUENCE [LARGE SCALE GENOMIC DNA]</scope>
    <source>
        <strain evidence="5 6">CGMCC 4.3143</strain>
    </source>
</reference>
<dbReference type="SMART" id="SM00895">
    <property type="entry name" value="FCD"/>
    <property type="match status" value="1"/>
</dbReference>
<accession>A0A1G7X1Q9</accession>
<gene>
    <name evidence="5" type="ORF">SAMN05216377_11556</name>
</gene>
<dbReference type="Gene3D" id="1.20.120.530">
    <property type="entry name" value="GntR ligand-binding domain-like"/>
    <property type="match status" value="1"/>
</dbReference>
<protein>
    <submittedName>
        <fullName evidence="5">Transcriptional regulator, GntR family</fullName>
    </submittedName>
</protein>
<dbReference type="InterPro" id="IPR036390">
    <property type="entry name" value="WH_DNA-bd_sf"/>
</dbReference>
<dbReference type="Pfam" id="PF00392">
    <property type="entry name" value="GntR"/>
    <property type="match status" value="1"/>
</dbReference>
<keyword evidence="2" id="KW-0238">DNA-binding</keyword>